<keyword evidence="2" id="KW-0808">Transferase</keyword>
<dbReference type="PANTHER" id="PTHR10457:SF7">
    <property type="entry name" value="GALACTOKINASE-RELATED"/>
    <property type="match status" value="1"/>
</dbReference>
<dbReference type="GO" id="GO:0005829">
    <property type="term" value="C:cytosol"/>
    <property type="evidence" value="ECO:0007669"/>
    <property type="project" value="TreeGrafter"/>
</dbReference>
<evidence type="ECO:0000256" key="10">
    <source>
        <dbReference type="NCBIfam" id="TIGR00131"/>
    </source>
</evidence>
<dbReference type="Proteomes" id="UP000192343">
    <property type="component" value="Unassembled WGS sequence"/>
</dbReference>
<protein>
    <recommendedName>
        <fullName evidence="10">Galactokinase</fullName>
        <ecNumber evidence="10">2.7.1.6</ecNumber>
    </recommendedName>
</protein>
<name>A0A1Y1S413_9SPIO</name>
<dbReference type="Pfam" id="PF08544">
    <property type="entry name" value="GHMP_kinases_C"/>
    <property type="match status" value="1"/>
</dbReference>
<dbReference type="Gene3D" id="3.30.70.890">
    <property type="entry name" value="GHMP kinase, C-terminal domain"/>
    <property type="match status" value="1"/>
</dbReference>
<keyword evidence="4" id="KW-0547">Nucleotide-binding</keyword>
<dbReference type="InterPro" id="IPR036554">
    <property type="entry name" value="GHMP_kinase_C_sf"/>
</dbReference>
<feature type="domain" description="GHMP kinase C-terminal" evidence="12">
    <location>
        <begin position="279"/>
        <end position="354"/>
    </location>
</feature>
<dbReference type="PANTHER" id="PTHR10457">
    <property type="entry name" value="MEVALONATE KINASE/GALACTOKINASE"/>
    <property type="match status" value="1"/>
</dbReference>
<dbReference type="AlphaFoldDB" id="A0A1Y1S413"/>
<dbReference type="InterPro" id="IPR006204">
    <property type="entry name" value="GHMP_kinase_N_dom"/>
</dbReference>
<dbReference type="PRINTS" id="PR00473">
    <property type="entry name" value="GALCTOKINASE"/>
</dbReference>
<dbReference type="GO" id="GO:0004335">
    <property type="term" value="F:galactokinase activity"/>
    <property type="evidence" value="ECO:0007669"/>
    <property type="project" value="UniProtKB-UniRule"/>
</dbReference>
<dbReference type="EC" id="2.7.1.6" evidence="10"/>
<feature type="domain" description="Galactokinase N-terminal" evidence="13">
    <location>
        <begin position="7"/>
        <end position="55"/>
    </location>
</feature>
<reference evidence="14 15" key="1">
    <citation type="submission" date="2017-03" db="EMBL/GenBank/DDBJ databases">
        <title>Draft Genome sequence of Marispirochaeta sp. strain JC444.</title>
        <authorList>
            <person name="Shivani Y."/>
            <person name="Subhash Y."/>
            <person name="Sasikala C."/>
            <person name="Ramana C."/>
        </authorList>
    </citation>
    <scope>NUCLEOTIDE SEQUENCE [LARGE SCALE GENOMIC DNA]</scope>
    <source>
        <strain evidence="14 15">JC444</strain>
    </source>
</reference>
<evidence type="ECO:0000256" key="7">
    <source>
        <dbReference type="ARBA" id="ARBA00022842"/>
    </source>
</evidence>
<dbReference type="InterPro" id="IPR019539">
    <property type="entry name" value="GalKase_N"/>
</dbReference>
<evidence type="ECO:0000256" key="2">
    <source>
        <dbReference type="ARBA" id="ARBA00022679"/>
    </source>
</evidence>
<organism evidence="14 15">
    <name type="scientific">Marispirochaeta aestuarii</name>
    <dbReference type="NCBI Taxonomy" id="1963862"/>
    <lineage>
        <taxon>Bacteria</taxon>
        <taxon>Pseudomonadati</taxon>
        <taxon>Spirochaetota</taxon>
        <taxon>Spirochaetia</taxon>
        <taxon>Spirochaetales</taxon>
        <taxon>Spirochaetaceae</taxon>
        <taxon>Marispirochaeta</taxon>
    </lineage>
</organism>
<dbReference type="Gene3D" id="3.30.230.10">
    <property type="match status" value="1"/>
</dbReference>
<keyword evidence="6" id="KW-0067">ATP-binding</keyword>
<keyword evidence="9" id="KW-0119">Carbohydrate metabolism</keyword>
<evidence type="ECO:0000313" key="14">
    <source>
        <dbReference type="EMBL" id="ORC38274.1"/>
    </source>
</evidence>
<dbReference type="SUPFAM" id="SSF55060">
    <property type="entry name" value="GHMP Kinase, C-terminal domain"/>
    <property type="match status" value="1"/>
</dbReference>
<feature type="domain" description="GHMP kinase N-terminal" evidence="11">
    <location>
        <begin position="89"/>
        <end position="175"/>
    </location>
</feature>
<sequence>MKELQALHVEEFGRKPDCIARAPGIINLMGEHTDYSEGFVLQAALPLFADVAVSRRDDVSLRFYTADAGERKKTSVPNLKYKREDRWANYLKGVLAELTERGIDIPGLEFTISSTIPQNIGLGSSDALCTATAMAVCGCLGVSLSDQDMIDVAYGAEARFIGLPKEPGDVATCLLALQDRAVFLDMRTMEYRHINLKLKDAVLVLTNSHVPHINAEDYIEERREECRQCVEHLQSRRSGISLRDYTVKDLKSGIGVLPESLRRLCMHVVEENTRVKEAIQLLPEGDMEAFGRLMYRSHESLRDSYEVSCPELDWLVKRASEIDGVYGSRLTGPGFGGCTLTLIRETALNDYIDRLGEYERIFGFAAEAFPFRVSDGARVLNNENLTDK</sequence>
<comment type="caution">
    <text evidence="14">The sequence shown here is derived from an EMBL/GenBank/DDBJ whole genome shotgun (WGS) entry which is preliminary data.</text>
</comment>
<evidence type="ECO:0000256" key="3">
    <source>
        <dbReference type="ARBA" id="ARBA00022723"/>
    </source>
</evidence>
<dbReference type="GO" id="GO:0046872">
    <property type="term" value="F:metal ion binding"/>
    <property type="evidence" value="ECO:0007669"/>
    <property type="project" value="UniProtKB-KW"/>
</dbReference>
<dbReference type="Pfam" id="PF10509">
    <property type="entry name" value="GalKase_gal_bdg"/>
    <property type="match status" value="1"/>
</dbReference>
<gene>
    <name evidence="14" type="ORF">B4O97_00525</name>
</gene>
<evidence type="ECO:0000256" key="6">
    <source>
        <dbReference type="ARBA" id="ARBA00022840"/>
    </source>
</evidence>
<evidence type="ECO:0000259" key="11">
    <source>
        <dbReference type="Pfam" id="PF00288"/>
    </source>
</evidence>
<keyword evidence="7" id="KW-0460">Magnesium</keyword>
<evidence type="ECO:0000259" key="12">
    <source>
        <dbReference type="Pfam" id="PF08544"/>
    </source>
</evidence>
<evidence type="ECO:0000256" key="1">
    <source>
        <dbReference type="ARBA" id="ARBA00006566"/>
    </source>
</evidence>
<keyword evidence="15" id="KW-1185">Reference proteome</keyword>
<keyword evidence="3" id="KW-0479">Metal-binding</keyword>
<dbReference type="InterPro" id="IPR020568">
    <property type="entry name" value="Ribosomal_Su5_D2-typ_SF"/>
</dbReference>
<dbReference type="InterPro" id="IPR014721">
    <property type="entry name" value="Ribsml_uS5_D2-typ_fold_subgr"/>
</dbReference>
<dbReference type="PRINTS" id="PR00959">
    <property type="entry name" value="MEVGALKINASE"/>
</dbReference>
<dbReference type="SUPFAM" id="SSF54211">
    <property type="entry name" value="Ribosomal protein S5 domain 2-like"/>
    <property type="match status" value="1"/>
</dbReference>
<dbReference type="OrthoDB" id="250531at2"/>
<dbReference type="STRING" id="1963862.B4O97_00525"/>
<dbReference type="FunFam" id="3.30.70.890:FF:000001">
    <property type="entry name" value="Galactokinase"/>
    <property type="match status" value="1"/>
</dbReference>
<dbReference type="PIRSF" id="PIRSF000530">
    <property type="entry name" value="Galactokinase"/>
    <property type="match status" value="1"/>
</dbReference>
<dbReference type="InterPro" id="IPR000705">
    <property type="entry name" value="Galactokinase"/>
</dbReference>
<evidence type="ECO:0000256" key="9">
    <source>
        <dbReference type="ARBA" id="ARBA00023277"/>
    </source>
</evidence>
<dbReference type="NCBIfam" id="TIGR00131">
    <property type="entry name" value="gal_kin"/>
    <property type="match status" value="1"/>
</dbReference>
<dbReference type="GO" id="GO:0005524">
    <property type="term" value="F:ATP binding"/>
    <property type="evidence" value="ECO:0007669"/>
    <property type="project" value="UniProtKB-UniRule"/>
</dbReference>
<dbReference type="EMBL" id="MWQY01000001">
    <property type="protein sequence ID" value="ORC38274.1"/>
    <property type="molecule type" value="Genomic_DNA"/>
</dbReference>
<dbReference type="GO" id="GO:0006012">
    <property type="term" value="P:galactose metabolic process"/>
    <property type="evidence" value="ECO:0007669"/>
    <property type="project" value="UniProtKB-UniRule"/>
</dbReference>
<dbReference type="RefSeq" id="WP_083047244.1">
    <property type="nucleotide sequence ID" value="NZ_MWQY01000001.1"/>
</dbReference>
<proteinExistence type="inferred from homology"/>
<evidence type="ECO:0000259" key="13">
    <source>
        <dbReference type="Pfam" id="PF10509"/>
    </source>
</evidence>
<evidence type="ECO:0000313" key="15">
    <source>
        <dbReference type="Proteomes" id="UP000192343"/>
    </source>
</evidence>
<dbReference type="InterPro" id="IPR006206">
    <property type="entry name" value="Mevalonate/galactokinase"/>
</dbReference>
<comment type="similarity">
    <text evidence="1">Belongs to the GHMP kinase family. GalK subfamily.</text>
</comment>
<keyword evidence="8" id="KW-0299">Galactose metabolism</keyword>
<evidence type="ECO:0000256" key="4">
    <source>
        <dbReference type="ARBA" id="ARBA00022741"/>
    </source>
</evidence>
<dbReference type="Pfam" id="PF00288">
    <property type="entry name" value="GHMP_kinases_N"/>
    <property type="match status" value="1"/>
</dbReference>
<evidence type="ECO:0000256" key="5">
    <source>
        <dbReference type="ARBA" id="ARBA00022777"/>
    </source>
</evidence>
<dbReference type="InterPro" id="IPR013750">
    <property type="entry name" value="GHMP_kinase_C_dom"/>
</dbReference>
<keyword evidence="5 14" id="KW-0418">Kinase</keyword>
<accession>A0A1Y1S413</accession>
<evidence type="ECO:0000256" key="8">
    <source>
        <dbReference type="ARBA" id="ARBA00023144"/>
    </source>
</evidence>